<evidence type="ECO:0000313" key="2">
    <source>
        <dbReference type="Proteomes" id="UP001165960"/>
    </source>
</evidence>
<proteinExistence type="predicted"/>
<organism evidence="1 2">
    <name type="scientific">Entomophthora muscae</name>
    <dbReference type="NCBI Taxonomy" id="34485"/>
    <lineage>
        <taxon>Eukaryota</taxon>
        <taxon>Fungi</taxon>
        <taxon>Fungi incertae sedis</taxon>
        <taxon>Zoopagomycota</taxon>
        <taxon>Entomophthoromycotina</taxon>
        <taxon>Entomophthoromycetes</taxon>
        <taxon>Entomophthorales</taxon>
        <taxon>Entomophthoraceae</taxon>
        <taxon>Entomophthora</taxon>
    </lineage>
</organism>
<evidence type="ECO:0000313" key="1">
    <source>
        <dbReference type="EMBL" id="KAJ9063957.1"/>
    </source>
</evidence>
<keyword evidence="2" id="KW-1185">Reference proteome</keyword>
<comment type="caution">
    <text evidence="1">The sequence shown here is derived from an EMBL/GenBank/DDBJ whole genome shotgun (WGS) entry which is preliminary data.</text>
</comment>
<dbReference type="EMBL" id="QTSX02004575">
    <property type="protein sequence ID" value="KAJ9063957.1"/>
    <property type="molecule type" value="Genomic_DNA"/>
</dbReference>
<accession>A0ACC2SNX2</accession>
<protein>
    <submittedName>
        <fullName evidence="1">Uncharacterized protein</fullName>
    </submittedName>
</protein>
<sequence length="231" mass="25139">MQKKYKTRFPVVSPDSLLSNNDQARIKKIMQLDEEVGKMTQTTPVLMSKAIELFMQSLIGKTCIETRSQQSKRMSAAHLKNCIFNTEQFDFLKELVDKKAQGAPIQKASLTSDNSNRSASTQILEGVPAYVPRAQNYATVSPEKSISPFSGPGGLAIMNPEPNSTSSNISSGGTFSHLLPPPPFSNACRPTGGPLVDAEGPKGLESPSVLFSRNVQLDSFEALMENKPTFL</sequence>
<gene>
    <name evidence="1" type="ORF">DSO57_1035491</name>
</gene>
<reference evidence="1" key="1">
    <citation type="submission" date="2022-04" db="EMBL/GenBank/DDBJ databases">
        <title>Genome of the entomopathogenic fungus Entomophthora muscae.</title>
        <authorList>
            <person name="Elya C."/>
            <person name="Lovett B.R."/>
            <person name="Lee E."/>
            <person name="Macias A.M."/>
            <person name="Hajek A.E."/>
            <person name="De Bivort B.L."/>
            <person name="Kasson M.T."/>
            <person name="De Fine Licht H.H."/>
            <person name="Stajich J.E."/>
        </authorList>
    </citation>
    <scope>NUCLEOTIDE SEQUENCE</scope>
    <source>
        <strain evidence="1">Berkeley</strain>
    </source>
</reference>
<name>A0ACC2SNX2_9FUNG</name>
<dbReference type="Proteomes" id="UP001165960">
    <property type="component" value="Unassembled WGS sequence"/>
</dbReference>